<feature type="compositionally biased region" description="Polar residues" evidence="9">
    <location>
        <begin position="13"/>
        <end position="25"/>
    </location>
</feature>
<gene>
    <name evidence="11" type="ORF">DIATSA_LOCUS1163</name>
</gene>
<dbReference type="GO" id="GO:0008270">
    <property type="term" value="F:zinc ion binding"/>
    <property type="evidence" value="ECO:0007669"/>
    <property type="project" value="UniProtKB-KW"/>
</dbReference>
<dbReference type="InterPro" id="IPR052253">
    <property type="entry name" value="CR1/CR2-DNA-binding_regulator"/>
</dbReference>
<evidence type="ECO:0000256" key="4">
    <source>
        <dbReference type="ARBA" id="ARBA00022833"/>
    </source>
</evidence>
<evidence type="ECO:0000256" key="3">
    <source>
        <dbReference type="ARBA" id="ARBA00022771"/>
    </source>
</evidence>
<dbReference type="PANTHER" id="PTHR13006">
    <property type="entry name" value="PAPILLOMAVIRUS REGULATORY FACTOR PRF-1"/>
    <property type="match status" value="1"/>
</dbReference>
<evidence type="ECO:0000256" key="7">
    <source>
        <dbReference type="ARBA" id="ARBA00023163"/>
    </source>
</evidence>
<evidence type="ECO:0000256" key="2">
    <source>
        <dbReference type="ARBA" id="ARBA00022723"/>
    </source>
</evidence>
<keyword evidence="4" id="KW-0862">Zinc</keyword>
<dbReference type="GO" id="GO:0003700">
    <property type="term" value="F:DNA-binding transcription factor activity"/>
    <property type="evidence" value="ECO:0007669"/>
    <property type="project" value="TreeGrafter"/>
</dbReference>
<feature type="region of interest" description="Disordered" evidence="9">
    <location>
        <begin position="1"/>
        <end position="76"/>
    </location>
</feature>
<accession>A0A9N9N0Z2</accession>
<keyword evidence="2" id="KW-0479">Metal-binding</keyword>
<dbReference type="GO" id="GO:0005634">
    <property type="term" value="C:nucleus"/>
    <property type="evidence" value="ECO:0007669"/>
    <property type="project" value="UniProtKB-SubCell"/>
</dbReference>
<evidence type="ECO:0000256" key="8">
    <source>
        <dbReference type="ARBA" id="ARBA00023242"/>
    </source>
</evidence>
<evidence type="ECO:0000259" key="10">
    <source>
        <dbReference type="Pfam" id="PF15997"/>
    </source>
</evidence>
<evidence type="ECO:0000256" key="5">
    <source>
        <dbReference type="ARBA" id="ARBA00023015"/>
    </source>
</evidence>
<feature type="region of interest" description="Disordered" evidence="9">
    <location>
        <begin position="416"/>
        <end position="451"/>
    </location>
</feature>
<keyword evidence="6" id="KW-0238">DNA-binding</keyword>
<protein>
    <recommendedName>
        <fullName evidence="10">DUF4772 domain-containing protein</fullName>
    </recommendedName>
</protein>
<name>A0A9N9N0Z2_9NEOP</name>
<evidence type="ECO:0000256" key="9">
    <source>
        <dbReference type="SAM" id="MobiDB-lite"/>
    </source>
</evidence>
<sequence length="451" mass="49439">MSPVGGHPPARPRSSTALPTDQSRQCAILSIPHPARYRSTTSTPTPSREQLSIKTKKRDARSPLSLAAPAGRCRRPRLAPHARQFSSEPRLLRSFAVSSRAKLTIAKGFSFVPIEDPPSYYVSAPDPRPAPAHQRAGSAARIASKLPLSEILRRLPRETRTPGDLKPSSDLVCQTTVVTCVKWTEVTMSTGKRLAKRSIIGTRVAALGEDGLYYSGMIQAVKTPAPFPENNNCINLTPNTRYTVRFDGGKITREYRDAELIGPGFRGMTGVRLQPGQRVYLTYNGREVRADVQTHDHISDELRVLVHAPGAEVKWVTVLLAIRVLHLRREQVPPVINRGSGRGGSLSVFGSDWVTTPACSPLAPSNIYAAISISKNREATTLTNTSRFHVQLRKTYALVCDFIYIAPRYMPPTLHGGSAARRPAGRTGRSFIPVTSSRRVAPTRRAHADAL</sequence>
<dbReference type="OrthoDB" id="5950721at2759"/>
<organism evidence="11 12">
    <name type="scientific">Diatraea saccharalis</name>
    <name type="common">sugarcane borer</name>
    <dbReference type="NCBI Taxonomy" id="40085"/>
    <lineage>
        <taxon>Eukaryota</taxon>
        <taxon>Metazoa</taxon>
        <taxon>Ecdysozoa</taxon>
        <taxon>Arthropoda</taxon>
        <taxon>Hexapoda</taxon>
        <taxon>Insecta</taxon>
        <taxon>Pterygota</taxon>
        <taxon>Neoptera</taxon>
        <taxon>Endopterygota</taxon>
        <taxon>Lepidoptera</taxon>
        <taxon>Glossata</taxon>
        <taxon>Ditrysia</taxon>
        <taxon>Pyraloidea</taxon>
        <taxon>Crambidae</taxon>
        <taxon>Crambinae</taxon>
        <taxon>Diatraea</taxon>
    </lineage>
</organism>
<dbReference type="EMBL" id="OU893341">
    <property type="protein sequence ID" value="CAG9782951.1"/>
    <property type="molecule type" value="Genomic_DNA"/>
</dbReference>
<evidence type="ECO:0000313" key="11">
    <source>
        <dbReference type="EMBL" id="CAG9782951.1"/>
    </source>
</evidence>
<dbReference type="AlphaFoldDB" id="A0A9N9N0Z2"/>
<dbReference type="Proteomes" id="UP001153714">
    <property type="component" value="Chromosome 10"/>
</dbReference>
<dbReference type="Gene3D" id="2.30.30.140">
    <property type="match status" value="1"/>
</dbReference>
<keyword evidence="8" id="KW-0539">Nucleus</keyword>
<keyword evidence="7" id="KW-0804">Transcription</keyword>
<dbReference type="GO" id="GO:0000978">
    <property type="term" value="F:RNA polymerase II cis-regulatory region sequence-specific DNA binding"/>
    <property type="evidence" value="ECO:0007669"/>
    <property type="project" value="TreeGrafter"/>
</dbReference>
<dbReference type="InterPro" id="IPR031940">
    <property type="entry name" value="DUF4772"/>
</dbReference>
<evidence type="ECO:0000256" key="6">
    <source>
        <dbReference type="ARBA" id="ARBA00023125"/>
    </source>
</evidence>
<comment type="subcellular location">
    <subcellularLocation>
        <location evidence="1">Nucleus</location>
    </subcellularLocation>
</comment>
<evidence type="ECO:0000256" key="1">
    <source>
        <dbReference type="ARBA" id="ARBA00004123"/>
    </source>
</evidence>
<reference evidence="11" key="2">
    <citation type="submission" date="2022-10" db="EMBL/GenBank/DDBJ databases">
        <authorList>
            <consortium name="ENA_rothamsted_submissions"/>
            <consortium name="culmorum"/>
            <person name="King R."/>
        </authorList>
    </citation>
    <scope>NUCLEOTIDE SEQUENCE</scope>
</reference>
<dbReference type="GO" id="GO:0006357">
    <property type="term" value="P:regulation of transcription by RNA polymerase II"/>
    <property type="evidence" value="ECO:0007669"/>
    <property type="project" value="TreeGrafter"/>
</dbReference>
<reference evidence="11" key="1">
    <citation type="submission" date="2021-12" db="EMBL/GenBank/DDBJ databases">
        <authorList>
            <person name="King R."/>
        </authorList>
    </citation>
    <scope>NUCLEOTIDE SEQUENCE</scope>
</reference>
<keyword evidence="5" id="KW-0805">Transcription regulation</keyword>
<dbReference type="Pfam" id="PF15997">
    <property type="entry name" value="DUF4772"/>
    <property type="match status" value="1"/>
</dbReference>
<proteinExistence type="predicted"/>
<feature type="domain" description="DUF4772" evidence="10">
    <location>
        <begin position="192"/>
        <end position="305"/>
    </location>
</feature>
<dbReference type="PANTHER" id="PTHR13006:SF9">
    <property type="entry name" value="GLUCOSE TRANSPORTER 4 ENHANCER FACTOR, ISOFORM G"/>
    <property type="match status" value="1"/>
</dbReference>
<keyword evidence="12" id="KW-1185">Reference proteome</keyword>
<evidence type="ECO:0000313" key="12">
    <source>
        <dbReference type="Proteomes" id="UP001153714"/>
    </source>
</evidence>
<keyword evidence="3" id="KW-0863">Zinc-finger</keyword>